<dbReference type="GO" id="GO:0043162">
    <property type="term" value="P:ubiquitin-dependent protein catabolic process via the multivesicular body sorting pathway"/>
    <property type="evidence" value="ECO:0007669"/>
    <property type="project" value="UniProtKB-ARBA"/>
</dbReference>
<feature type="compositionally biased region" description="Polar residues" evidence="7">
    <location>
        <begin position="15"/>
        <end position="25"/>
    </location>
</feature>
<evidence type="ECO:0000256" key="7">
    <source>
        <dbReference type="SAM" id="MobiDB-lite"/>
    </source>
</evidence>
<evidence type="ECO:0000256" key="5">
    <source>
        <dbReference type="ARBA" id="ARBA00022927"/>
    </source>
</evidence>
<keyword evidence="10" id="KW-1185">Reference proteome</keyword>
<dbReference type="OrthoDB" id="10260857at2759"/>
<comment type="similarity">
    <text evidence="2">Belongs to the VPS37 family.</text>
</comment>
<feature type="compositionally biased region" description="Polar residues" evidence="7">
    <location>
        <begin position="61"/>
        <end position="83"/>
    </location>
</feature>
<dbReference type="PROSITE" id="PS51314">
    <property type="entry name" value="VPS37_C"/>
    <property type="match status" value="1"/>
</dbReference>
<evidence type="ECO:0000256" key="1">
    <source>
        <dbReference type="ARBA" id="ARBA00004177"/>
    </source>
</evidence>
<evidence type="ECO:0000259" key="8">
    <source>
        <dbReference type="PROSITE" id="PS51314"/>
    </source>
</evidence>
<dbReference type="InterPro" id="IPR009851">
    <property type="entry name" value="Mod_r"/>
</dbReference>
<reference evidence="9 10" key="1">
    <citation type="submission" date="2017-10" db="EMBL/GenBank/DDBJ databases">
        <title>Comparative genomics in systemic dimorphic fungi from Ajellomycetaceae.</title>
        <authorList>
            <person name="Munoz J.F."/>
            <person name="Mcewen J.G."/>
            <person name="Clay O.K."/>
            <person name="Cuomo C.A."/>
        </authorList>
    </citation>
    <scope>NUCLEOTIDE SEQUENCE [LARGE SCALE GENOMIC DNA]</scope>
    <source>
        <strain evidence="9 10">UAMH5409</strain>
    </source>
</reference>
<dbReference type="GO" id="GO:0006623">
    <property type="term" value="P:protein targeting to vacuole"/>
    <property type="evidence" value="ECO:0007669"/>
    <property type="project" value="TreeGrafter"/>
</dbReference>
<evidence type="ECO:0000256" key="2">
    <source>
        <dbReference type="ARBA" id="ARBA00007617"/>
    </source>
</evidence>
<keyword evidence="5 6" id="KW-0653">Protein transport</keyword>
<proteinExistence type="inferred from homology"/>
<keyword evidence="3 6" id="KW-0813">Transport</keyword>
<sequence>MSLPPVPYSPHSSSYQGNPRNSNSHLDTDTETPPPPPPKPSSHEASRKGSPHTGSPLPFAPSTSSSLAREATTATTPGPQGSSPAVPESLPDSAFSASQLPQPPSIEDGWIPDNLKDKSTTDLHPLLQQPPLLSALSTLHPSHPATQTHLTTLLSANKSLATHLQSLETHLNNLRASTSALLLQHQSLEVSWRKKQSEMDEALAPWSPKALYQRLVAGIAEQEAVCRAVEESFLEGEGRAGEREVAEWVRRVRAEGARLEGRREMRARWDEGRVGGWR</sequence>
<gene>
    <name evidence="9" type="ORF">AJ79_00317</name>
</gene>
<evidence type="ECO:0000313" key="9">
    <source>
        <dbReference type="EMBL" id="PGH18538.1"/>
    </source>
</evidence>
<dbReference type="Pfam" id="PF07200">
    <property type="entry name" value="Mod_r"/>
    <property type="match status" value="1"/>
</dbReference>
<dbReference type="PANTHER" id="PTHR13678:SF2">
    <property type="entry name" value="VACUOLAR PROTEIN SORTING-ASSOCIATED PROTEIN 37A"/>
    <property type="match status" value="1"/>
</dbReference>
<dbReference type="STRING" id="1447875.A0A2B7YCA7"/>
<evidence type="ECO:0000313" key="10">
    <source>
        <dbReference type="Proteomes" id="UP000223968"/>
    </source>
</evidence>
<dbReference type="GO" id="GO:0006612">
    <property type="term" value="P:protein targeting to membrane"/>
    <property type="evidence" value="ECO:0007669"/>
    <property type="project" value="TreeGrafter"/>
</dbReference>
<name>A0A2B7YCA7_9EURO</name>
<dbReference type="AlphaFoldDB" id="A0A2B7YCA7"/>
<dbReference type="InterPro" id="IPR037202">
    <property type="entry name" value="ESCRT_assembly_dom"/>
</dbReference>
<evidence type="ECO:0000256" key="3">
    <source>
        <dbReference type="ARBA" id="ARBA00022448"/>
    </source>
</evidence>
<dbReference type="SUPFAM" id="SSF140111">
    <property type="entry name" value="Endosomal sorting complex assembly domain"/>
    <property type="match status" value="1"/>
</dbReference>
<dbReference type="Proteomes" id="UP000223968">
    <property type="component" value="Unassembled WGS sequence"/>
</dbReference>
<evidence type="ECO:0000256" key="6">
    <source>
        <dbReference type="PROSITE-ProRule" id="PRU00646"/>
    </source>
</evidence>
<organism evidence="9 10">
    <name type="scientific">Helicocarpus griseus UAMH5409</name>
    <dbReference type="NCBI Taxonomy" id="1447875"/>
    <lineage>
        <taxon>Eukaryota</taxon>
        <taxon>Fungi</taxon>
        <taxon>Dikarya</taxon>
        <taxon>Ascomycota</taxon>
        <taxon>Pezizomycotina</taxon>
        <taxon>Eurotiomycetes</taxon>
        <taxon>Eurotiomycetidae</taxon>
        <taxon>Onygenales</taxon>
        <taxon>Ajellomycetaceae</taxon>
        <taxon>Helicocarpus</taxon>
    </lineage>
</organism>
<comment type="subcellular location">
    <subcellularLocation>
        <location evidence="1">Endosome</location>
    </subcellularLocation>
</comment>
<dbReference type="EMBL" id="PDNB01000003">
    <property type="protein sequence ID" value="PGH18538.1"/>
    <property type="molecule type" value="Genomic_DNA"/>
</dbReference>
<feature type="region of interest" description="Disordered" evidence="7">
    <location>
        <begin position="1"/>
        <end position="125"/>
    </location>
</feature>
<protein>
    <recommendedName>
        <fullName evidence="8">VPS37 C-terminal domain-containing protein</fullName>
    </recommendedName>
</protein>
<evidence type="ECO:0000256" key="4">
    <source>
        <dbReference type="ARBA" id="ARBA00022753"/>
    </source>
</evidence>
<accession>A0A2B7YCA7</accession>
<feature type="domain" description="VPS37 C-terminal" evidence="8">
    <location>
        <begin position="189"/>
        <end position="278"/>
    </location>
</feature>
<keyword evidence="4" id="KW-0967">Endosome</keyword>
<dbReference type="PANTHER" id="PTHR13678">
    <property type="entry name" value="VACUOLAR PROTEIN SORTING-ASSOCIATED PROTEIN 37"/>
    <property type="match status" value="1"/>
</dbReference>
<dbReference type="GO" id="GO:0000813">
    <property type="term" value="C:ESCRT I complex"/>
    <property type="evidence" value="ECO:0007669"/>
    <property type="project" value="UniProtKB-ARBA"/>
</dbReference>
<comment type="caution">
    <text evidence="9">The sequence shown here is derived from an EMBL/GenBank/DDBJ whole genome shotgun (WGS) entry which is preliminary data.</text>
</comment>